<keyword evidence="5 6" id="KW-0472">Membrane</keyword>
<keyword evidence="4 6" id="KW-1133">Transmembrane helix</keyword>
<evidence type="ECO:0000256" key="1">
    <source>
        <dbReference type="ARBA" id="ARBA00004141"/>
    </source>
</evidence>
<feature type="transmembrane region" description="Helical" evidence="6">
    <location>
        <begin position="135"/>
        <end position="157"/>
    </location>
</feature>
<feature type="transmembrane region" description="Helical" evidence="6">
    <location>
        <begin position="510"/>
        <end position="534"/>
    </location>
</feature>
<feature type="transmembrane region" description="Helical" evidence="6">
    <location>
        <begin position="302"/>
        <end position="321"/>
    </location>
</feature>
<accession>G7DTY1</accession>
<evidence type="ECO:0000256" key="3">
    <source>
        <dbReference type="ARBA" id="ARBA00022692"/>
    </source>
</evidence>
<feature type="domain" description="Amino acid transporter transmembrane" evidence="7">
    <location>
        <begin position="102"/>
        <end position="470"/>
    </location>
</feature>
<evidence type="ECO:0000256" key="4">
    <source>
        <dbReference type="ARBA" id="ARBA00022989"/>
    </source>
</evidence>
<dbReference type="InParanoid" id="G7DTY1"/>
<dbReference type="OrthoDB" id="40134at2759"/>
<feature type="transmembrane region" description="Helical" evidence="6">
    <location>
        <begin position="241"/>
        <end position="263"/>
    </location>
</feature>
<evidence type="ECO:0000256" key="6">
    <source>
        <dbReference type="SAM" id="Phobius"/>
    </source>
</evidence>
<evidence type="ECO:0000313" key="9">
    <source>
        <dbReference type="Proteomes" id="UP000009131"/>
    </source>
</evidence>
<dbReference type="GO" id="GO:0015179">
    <property type="term" value="F:L-amino acid transmembrane transporter activity"/>
    <property type="evidence" value="ECO:0007669"/>
    <property type="project" value="TreeGrafter"/>
</dbReference>
<sequence length="561" mass="61005">MSSNAQVATDQATSSGLVSRFYAESSDVPLEEILHYAKLQRQRERSGNDIERDQQNPCSKIADRLICRPMQSHTGQTSASTQESAKSADTSLRATADSAARVASWQSVLWLICTDIIGPSSAPYSVSVLGSTGGAAAFVGFGIASFYSGMLVWLLFLKLDSAEYPIRAFGDLFGRILGRRARSVSNILQSLQLVANVGIILLSSGMAFSQITKFRLCFVICTLIWLFVGISVAQIRTLRRFAWLASAAIWLNVLALLFTMIAMSDGEVNFGANSTKMSSDGSWPHKTVLAIVPAPFQEKLSALLNLIYAYGGCIVYCEFLSEMRKPMSFIKSLILAQAFIAVVYVVFGEVVYAKQGQYVVNPANMGIANYAWQTVTNVISLISGVIAACLYGNIGVKLIYHNILETMLAFPSPSTSRGKLLWAPAVVSYWLLAFVIAVSVPAFSALTAVVAAFAIFQFSYLFPNLLYLAYNINCGAMLADDPWTPGGGVKRVDTFRNFSRWKRGFLQQPIINTINLIWIILAAATMFLSIYASIIALKDALGNKAASSWSCCSPVDPVGCS</sequence>
<dbReference type="HOGENOM" id="CLU_016053_2_0_1"/>
<gene>
    <name evidence="8" type="primary">Mo00688</name>
    <name evidence="8" type="ORF">E5Q_00688</name>
</gene>
<evidence type="ECO:0000313" key="8">
    <source>
        <dbReference type="EMBL" id="GAA94041.1"/>
    </source>
</evidence>
<proteinExistence type="inferred from homology"/>
<dbReference type="PANTHER" id="PTHR22950:SF461">
    <property type="entry name" value="AMINO ACID TRANSPORTER TRANSMEMBRANE DOMAIN-CONTAINING PROTEIN"/>
    <property type="match status" value="1"/>
</dbReference>
<comment type="subcellular location">
    <subcellularLocation>
        <location evidence="1">Membrane</location>
        <topology evidence="1">Multi-pass membrane protein</topology>
    </subcellularLocation>
</comment>
<protein>
    <recommendedName>
        <fullName evidence="7">Amino acid transporter transmembrane domain-containing protein</fullName>
    </recommendedName>
</protein>
<dbReference type="AlphaFoldDB" id="G7DTY1"/>
<feature type="transmembrane region" description="Helical" evidence="6">
    <location>
        <begin position="420"/>
        <end position="440"/>
    </location>
</feature>
<dbReference type="PANTHER" id="PTHR22950">
    <property type="entry name" value="AMINO ACID TRANSPORTER"/>
    <property type="match status" value="1"/>
</dbReference>
<keyword evidence="3 6" id="KW-0812">Transmembrane</keyword>
<organism evidence="8 9">
    <name type="scientific">Mixia osmundae (strain CBS 9802 / IAM 14324 / JCM 22182 / KY 12970)</name>
    <dbReference type="NCBI Taxonomy" id="764103"/>
    <lineage>
        <taxon>Eukaryota</taxon>
        <taxon>Fungi</taxon>
        <taxon>Dikarya</taxon>
        <taxon>Basidiomycota</taxon>
        <taxon>Pucciniomycotina</taxon>
        <taxon>Mixiomycetes</taxon>
        <taxon>Mixiales</taxon>
        <taxon>Mixiaceae</taxon>
        <taxon>Mixia</taxon>
    </lineage>
</organism>
<dbReference type="Pfam" id="PF01490">
    <property type="entry name" value="Aa_trans"/>
    <property type="match status" value="1"/>
</dbReference>
<feature type="transmembrane region" description="Helical" evidence="6">
    <location>
        <begin position="187"/>
        <end position="208"/>
    </location>
</feature>
<keyword evidence="9" id="KW-1185">Reference proteome</keyword>
<reference evidence="8 9" key="1">
    <citation type="journal article" date="2011" name="J. Gen. Appl. Microbiol.">
        <title>Draft genome sequencing of the enigmatic basidiomycete Mixia osmundae.</title>
        <authorList>
            <person name="Nishida H."/>
            <person name="Nagatsuka Y."/>
            <person name="Sugiyama J."/>
        </authorList>
    </citation>
    <scope>NUCLEOTIDE SEQUENCE [LARGE SCALE GENOMIC DNA]</scope>
    <source>
        <strain evidence="9">CBS 9802 / IAM 14324 / JCM 22182 / KY 12970</strain>
    </source>
</reference>
<dbReference type="GO" id="GO:0016020">
    <property type="term" value="C:membrane"/>
    <property type="evidence" value="ECO:0007669"/>
    <property type="project" value="UniProtKB-SubCell"/>
</dbReference>
<evidence type="ECO:0000259" key="7">
    <source>
        <dbReference type="Pfam" id="PF01490"/>
    </source>
</evidence>
<feature type="transmembrane region" description="Helical" evidence="6">
    <location>
        <begin position="214"/>
        <end position="234"/>
    </location>
</feature>
<reference evidence="8 9" key="2">
    <citation type="journal article" date="2012" name="Open Biol.">
        <title>Characteristics of nucleosomes and linker DNA regions on the genome of the basidiomycete Mixia osmundae revealed by mono- and dinucleosome mapping.</title>
        <authorList>
            <person name="Nishida H."/>
            <person name="Kondo S."/>
            <person name="Matsumoto T."/>
            <person name="Suzuki Y."/>
            <person name="Yoshikawa H."/>
            <person name="Taylor T.D."/>
            <person name="Sugiyama J."/>
        </authorList>
    </citation>
    <scope>NUCLEOTIDE SEQUENCE [LARGE SCALE GENOMIC DNA]</scope>
    <source>
        <strain evidence="9">CBS 9802 / IAM 14324 / JCM 22182 / KY 12970</strain>
    </source>
</reference>
<name>G7DTY1_MIXOS</name>
<dbReference type="RefSeq" id="XP_014570312.1">
    <property type="nucleotide sequence ID" value="XM_014714826.1"/>
</dbReference>
<dbReference type="InterPro" id="IPR013057">
    <property type="entry name" value="AA_transpt_TM"/>
</dbReference>
<dbReference type="Proteomes" id="UP000009131">
    <property type="component" value="Unassembled WGS sequence"/>
</dbReference>
<feature type="transmembrane region" description="Helical" evidence="6">
    <location>
        <begin position="333"/>
        <end position="353"/>
    </location>
</feature>
<evidence type="ECO:0000256" key="2">
    <source>
        <dbReference type="ARBA" id="ARBA00008066"/>
    </source>
</evidence>
<comment type="similarity">
    <text evidence="2">Belongs to the amino acid/polyamine transporter 2 family.</text>
</comment>
<evidence type="ECO:0000256" key="5">
    <source>
        <dbReference type="ARBA" id="ARBA00023136"/>
    </source>
</evidence>
<dbReference type="STRING" id="764103.G7DTY1"/>
<dbReference type="eggNOG" id="ENOG502QURM">
    <property type="taxonomic scope" value="Eukaryota"/>
</dbReference>
<feature type="transmembrane region" description="Helical" evidence="6">
    <location>
        <begin position="446"/>
        <end position="470"/>
    </location>
</feature>
<feature type="transmembrane region" description="Helical" evidence="6">
    <location>
        <begin position="378"/>
        <end position="400"/>
    </location>
</feature>
<comment type="caution">
    <text evidence="8">The sequence shown here is derived from an EMBL/GenBank/DDBJ whole genome shotgun (WGS) entry which is preliminary data.</text>
</comment>
<dbReference type="EMBL" id="BABT02000026">
    <property type="protein sequence ID" value="GAA94041.1"/>
    <property type="molecule type" value="Genomic_DNA"/>
</dbReference>